<gene>
    <name evidence="2" type="ORF">FA13DRAFT_1729632</name>
</gene>
<proteinExistence type="predicted"/>
<keyword evidence="3" id="KW-1185">Reference proteome</keyword>
<organism evidence="2 3">
    <name type="scientific">Coprinellus micaceus</name>
    <name type="common">Glistening ink-cap mushroom</name>
    <name type="synonym">Coprinus micaceus</name>
    <dbReference type="NCBI Taxonomy" id="71717"/>
    <lineage>
        <taxon>Eukaryota</taxon>
        <taxon>Fungi</taxon>
        <taxon>Dikarya</taxon>
        <taxon>Basidiomycota</taxon>
        <taxon>Agaricomycotina</taxon>
        <taxon>Agaricomycetes</taxon>
        <taxon>Agaricomycetidae</taxon>
        <taxon>Agaricales</taxon>
        <taxon>Agaricineae</taxon>
        <taxon>Psathyrellaceae</taxon>
        <taxon>Coprinellus</taxon>
    </lineage>
</organism>
<accession>A0A4Y7TJL5</accession>
<evidence type="ECO:0000313" key="3">
    <source>
        <dbReference type="Proteomes" id="UP000298030"/>
    </source>
</evidence>
<dbReference type="Proteomes" id="UP000298030">
    <property type="component" value="Unassembled WGS sequence"/>
</dbReference>
<feature type="compositionally biased region" description="Polar residues" evidence="1">
    <location>
        <begin position="85"/>
        <end position="96"/>
    </location>
</feature>
<protein>
    <submittedName>
        <fullName evidence="2">Uncharacterized protein</fullName>
    </submittedName>
</protein>
<name>A0A4Y7TJL5_COPMI</name>
<comment type="caution">
    <text evidence="2">The sequence shown here is derived from an EMBL/GenBank/DDBJ whole genome shotgun (WGS) entry which is preliminary data.</text>
</comment>
<feature type="region of interest" description="Disordered" evidence="1">
    <location>
        <begin position="67"/>
        <end position="96"/>
    </location>
</feature>
<dbReference type="AlphaFoldDB" id="A0A4Y7TJL5"/>
<reference evidence="2 3" key="1">
    <citation type="journal article" date="2019" name="Nat. Ecol. Evol.">
        <title>Megaphylogeny resolves global patterns of mushroom evolution.</title>
        <authorList>
            <person name="Varga T."/>
            <person name="Krizsan K."/>
            <person name="Foldi C."/>
            <person name="Dima B."/>
            <person name="Sanchez-Garcia M."/>
            <person name="Sanchez-Ramirez S."/>
            <person name="Szollosi G.J."/>
            <person name="Szarkandi J.G."/>
            <person name="Papp V."/>
            <person name="Albert L."/>
            <person name="Andreopoulos W."/>
            <person name="Angelini C."/>
            <person name="Antonin V."/>
            <person name="Barry K.W."/>
            <person name="Bougher N.L."/>
            <person name="Buchanan P."/>
            <person name="Buyck B."/>
            <person name="Bense V."/>
            <person name="Catcheside P."/>
            <person name="Chovatia M."/>
            <person name="Cooper J."/>
            <person name="Damon W."/>
            <person name="Desjardin D."/>
            <person name="Finy P."/>
            <person name="Geml J."/>
            <person name="Haridas S."/>
            <person name="Hughes K."/>
            <person name="Justo A."/>
            <person name="Karasinski D."/>
            <person name="Kautmanova I."/>
            <person name="Kiss B."/>
            <person name="Kocsube S."/>
            <person name="Kotiranta H."/>
            <person name="LaButti K.M."/>
            <person name="Lechner B.E."/>
            <person name="Liimatainen K."/>
            <person name="Lipzen A."/>
            <person name="Lukacs Z."/>
            <person name="Mihaltcheva S."/>
            <person name="Morgado L.N."/>
            <person name="Niskanen T."/>
            <person name="Noordeloos M.E."/>
            <person name="Ohm R.A."/>
            <person name="Ortiz-Santana B."/>
            <person name="Ovrebo C."/>
            <person name="Racz N."/>
            <person name="Riley R."/>
            <person name="Savchenko A."/>
            <person name="Shiryaev A."/>
            <person name="Soop K."/>
            <person name="Spirin V."/>
            <person name="Szebenyi C."/>
            <person name="Tomsovsky M."/>
            <person name="Tulloss R.E."/>
            <person name="Uehling J."/>
            <person name="Grigoriev I.V."/>
            <person name="Vagvolgyi C."/>
            <person name="Papp T."/>
            <person name="Martin F.M."/>
            <person name="Miettinen O."/>
            <person name="Hibbett D.S."/>
            <person name="Nagy L.G."/>
        </authorList>
    </citation>
    <scope>NUCLEOTIDE SEQUENCE [LARGE SCALE GENOMIC DNA]</scope>
    <source>
        <strain evidence="2 3">FP101781</strain>
    </source>
</reference>
<dbReference type="EMBL" id="QPFP01000010">
    <property type="protein sequence ID" value="TEB34148.1"/>
    <property type="molecule type" value="Genomic_DNA"/>
</dbReference>
<evidence type="ECO:0000256" key="1">
    <source>
        <dbReference type="SAM" id="MobiDB-lite"/>
    </source>
</evidence>
<sequence length="96" mass="10372">MTTWSHGPRASTAGPCFRLRSAHDLYSTWSLSSAAPTASPRLSISSVKAPSSLDFYRRLTGFMTRDEYGRPEYTTDPGAKLAGASRTSHVSMANAT</sequence>
<evidence type="ECO:0000313" key="2">
    <source>
        <dbReference type="EMBL" id="TEB34148.1"/>
    </source>
</evidence>